<keyword evidence="2" id="KW-1185">Reference proteome</keyword>
<proteinExistence type="predicted"/>
<accession>A0A2Z2KJS8</accession>
<dbReference type="Proteomes" id="UP000249890">
    <property type="component" value="Chromosome"/>
</dbReference>
<protein>
    <submittedName>
        <fullName evidence="1">Uncharacterized protein</fullName>
    </submittedName>
</protein>
<evidence type="ECO:0000313" key="2">
    <source>
        <dbReference type="Proteomes" id="UP000249890"/>
    </source>
</evidence>
<dbReference type="KEGG" id="pdh:B9T62_23790"/>
<dbReference type="EMBL" id="CP021780">
    <property type="protein sequence ID" value="ASA23550.1"/>
    <property type="molecule type" value="Genomic_DNA"/>
</dbReference>
<reference evidence="1 2" key="1">
    <citation type="submission" date="2017-06" db="EMBL/GenBank/DDBJ databases">
        <title>Complete genome sequence of Paenibacillus donghaensis KCTC 13049T isolated from East Sea sediment, South Korea.</title>
        <authorList>
            <person name="Jung B.K."/>
            <person name="Hong S.-J."/>
            <person name="Shin J.-H."/>
        </authorList>
    </citation>
    <scope>NUCLEOTIDE SEQUENCE [LARGE SCALE GENOMIC DNA]</scope>
    <source>
        <strain evidence="1 2">KCTC 13049</strain>
    </source>
</reference>
<name>A0A2Z2KJS8_9BACL</name>
<sequence length="77" mass="8681">MGGGALIPSVPLGRRWGWPWTPLRDARPKVKVKDELFLRNAQDLLKSECGLFLRNAQDLSHKKIPSSVRGGIRFLKT</sequence>
<evidence type="ECO:0000313" key="1">
    <source>
        <dbReference type="EMBL" id="ASA23550.1"/>
    </source>
</evidence>
<dbReference type="AlphaFoldDB" id="A0A2Z2KJS8"/>
<gene>
    <name evidence="1" type="ORF">B9T62_23790</name>
</gene>
<organism evidence="1 2">
    <name type="scientific">Paenibacillus donghaensis</name>
    <dbReference type="NCBI Taxonomy" id="414771"/>
    <lineage>
        <taxon>Bacteria</taxon>
        <taxon>Bacillati</taxon>
        <taxon>Bacillota</taxon>
        <taxon>Bacilli</taxon>
        <taxon>Bacillales</taxon>
        <taxon>Paenibacillaceae</taxon>
        <taxon>Paenibacillus</taxon>
    </lineage>
</organism>